<organism evidence="13 14">
    <name type="scientific">Agrilactobacillus composti DSM 18527 = JCM 14202</name>
    <dbReference type="NCBI Taxonomy" id="1423734"/>
    <lineage>
        <taxon>Bacteria</taxon>
        <taxon>Bacillati</taxon>
        <taxon>Bacillota</taxon>
        <taxon>Bacilli</taxon>
        <taxon>Lactobacillales</taxon>
        <taxon>Lactobacillaceae</taxon>
        <taxon>Agrilactobacillus</taxon>
    </lineage>
</organism>
<keyword evidence="7 11" id="KW-1133">Transmembrane helix</keyword>
<dbReference type="PANTHER" id="PTHR31937">
    <property type="entry name" value="TRANSMEMBRANE PROTEIN 163"/>
    <property type="match status" value="1"/>
</dbReference>
<comment type="caution">
    <text evidence="13">The sequence shown here is derived from an EMBL/GenBank/DDBJ whole genome shotgun (WGS) entry which is preliminary data.</text>
</comment>
<dbReference type="AlphaFoldDB" id="A0A0R1XLA6"/>
<dbReference type="STRING" id="1423734.FC83_GL001659"/>
<evidence type="ECO:0000313" key="13">
    <source>
        <dbReference type="EMBL" id="KRM30525.1"/>
    </source>
</evidence>
<dbReference type="InterPro" id="IPR058533">
    <property type="entry name" value="Cation_efflux_TM"/>
</dbReference>
<feature type="transmembrane region" description="Helical" evidence="11">
    <location>
        <begin position="111"/>
        <end position="134"/>
    </location>
</feature>
<feature type="domain" description="Cation efflux protein transmembrane" evidence="12">
    <location>
        <begin position="54"/>
        <end position="226"/>
    </location>
</feature>
<keyword evidence="8" id="KW-0770">Synapse</keyword>
<comment type="subcellular location">
    <subcellularLocation>
        <location evidence="2">Cytoplasmic vesicle</location>
        <location evidence="2">Secretory vesicle</location>
        <location evidence="2">Synaptic vesicle membrane</location>
        <topology evidence="2">Multi-pass membrane protein</topology>
    </subcellularLocation>
    <subcellularLocation>
        <location evidence="1">Early endosome membrane</location>
    </subcellularLocation>
</comment>
<evidence type="ECO:0000256" key="11">
    <source>
        <dbReference type="SAM" id="Phobius"/>
    </source>
</evidence>
<feature type="transmembrane region" description="Helical" evidence="11">
    <location>
        <begin position="180"/>
        <end position="203"/>
    </location>
</feature>
<keyword evidence="14" id="KW-1185">Reference proteome</keyword>
<keyword evidence="5" id="KW-0967">Endosome</keyword>
<keyword evidence="9 11" id="KW-0472">Membrane</keyword>
<dbReference type="Proteomes" id="UP000051236">
    <property type="component" value="Unassembled WGS sequence"/>
</dbReference>
<dbReference type="eggNOG" id="COG0053">
    <property type="taxonomic scope" value="Bacteria"/>
</dbReference>
<evidence type="ECO:0000256" key="4">
    <source>
        <dbReference type="ARBA" id="ARBA00022692"/>
    </source>
</evidence>
<dbReference type="SUPFAM" id="SSF161111">
    <property type="entry name" value="Cation efflux protein transmembrane domain-like"/>
    <property type="match status" value="1"/>
</dbReference>
<evidence type="ECO:0000256" key="1">
    <source>
        <dbReference type="ARBA" id="ARBA00004146"/>
    </source>
</evidence>
<gene>
    <name evidence="13" type="ORF">FC83_GL001659</name>
</gene>
<keyword evidence="4 11" id="KW-0812">Transmembrane</keyword>
<evidence type="ECO:0000313" key="14">
    <source>
        <dbReference type="Proteomes" id="UP000051236"/>
    </source>
</evidence>
<dbReference type="EMBL" id="AZGA01000088">
    <property type="protein sequence ID" value="KRM30525.1"/>
    <property type="molecule type" value="Genomic_DNA"/>
</dbReference>
<evidence type="ECO:0000256" key="6">
    <source>
        <dbReference type="ARBA" id="ARBA00022833"/>
    </source>
</evidence>
<comment type="similarity">
    <text evidence="3">Belongs to the TMEM163 family.</text>
</comment>
<evidence type="ECO:0000256" key="7">
    <source>
        <dbReference type="ARBA" id="ARBA00022989"/>
    </source>
</evidence>
<evidence type="ECO:0000256" key="2">
    <source>
        <dbReference type="ARBA" id="ARBA00004644"/>
    </source>
</evidence>
<dbReference type="InterPro" id="IPR027469">
    <property type="entry name" value="Cation_efflux_TMD_sf"/>
</dbReference>
<evidence type="ECO:0000256" key="3">
    <source>
        <dbReference type="ARBA" id="ARBA00008731"/>
    </source>
</evidence>
<dbReference type="GO" id="GO:0016020">
    <property type="term" value="C:membrane"/>
    <property type="evidence" value="ECO:0007669"/>
    <property type="project" value="InterPro"/>
</dbReference>
<keyword evidence="10" id="KW-0968">Cytoplasmic vesicle</keyword>
<reference evidence="13 14" key="1">
    <citation type="journal article" date="2015" name="Genome Announc.">
        <title>Expanding the biotechnology potential of lactobacilli through comparative genomics of 213 strains and associated genera.</title>
        <authorList>
            <person name="Sun Z."/>
            <person name="Harris H.M."/>
            <person name="McCann A."/>
            <person name="Guo C."/>
            <person name="Argimon S."/>
            <person name="Zhang W."/>
            <person name="Yang X."/>
            <person name="Jeffery I.B."/>
            <person name="Cooney J.C."/>
            <person name="Kagawa T.F."/>
            <person name="Liu W."/>
            <person name="Song Y."/>
            <person name="Salvetti E."/>
            <person name="Wrobel A."/>
            <person name="Rasinkangas P."/>
            <person name="Parkhill J."/>
            <person name="Rea M.C."/>
            <person name="O'Sullivan O."/>
            <person name="Ritari J."/>
            <person name="Douillard F.P."/>
            <person name="Paul Ross R."/>
            <person name="Yang R."/>
            <person name="Briner A.E."/>
            <person name="Felis G.E."/>
            <person name="de Vos W.M."/>
            <person name="Barrangou R."/>
            <person name="Klaenhammer T.R."/>
            <person name="Caufield P.W."/>
            <person name="Cui Y."/>
            <person name="Zhang H."/>
            <person name="O'Toole P.W."/>
        </authorList>
    </citation>
    <scope>NUCLEOTIDE SEQUENCE [LARGE SCALE GENOMIC DNA]</scope>
    <source>
        <strain evidence="13 14">DSM 18527</strain>
    </source>
</reference>
<sequence length="233" mass="25114">MMAWSLPHLGTLVLAMAQRTDGRLLMKSNTASARLVTNSLHTEYFSTGWMAFEFLVGLYSGLKAGSILLIAFGLDSFLEIISGSTLIWRLRKEANGAPSAEIKRSEQRSSLIVGTILLLLAVYVVFVSVTNLVTHQAADASTSGIAIAIASVILMPILMLRKRALGKALHSPALIEDGMCNITCAYMAGTVLVGALLTALFGWWWADSIAALVLVYFIASEGWEAFQTGRGKD</sequence>
<evidence type="ECO:0000256" key="10">
    <source>
        <dbReference type="ARBA" id="ARBA00023329"/>
    </source>
</evidence>
<evidence type="ECO:0000256" key="8">
    <source>
        <dbReference type="ARBA" id="ARBA00023018"/>
    </source>
</evidence>
<dbReference type="GO" id="GO:0031410">
    <property type="term" value="C:cytoplasmic vesicle"/>
    <property type="evidence" value="ECO:0007669"/>
    <property type="project" value="UniProtKB-KW"/>
</dbReference>
<evidence type="ECO:0000259" key="12">
    <source>
        <dbReference type="Pfam" id="PF01545"/>
    </source>
</evidence>
<dbReference type="PANTHER" id="PTHR31937:SF2">
    <property type="entry name" value="TRANSMEMBRANE PROTEIN 163"/>
    <property type="match status" value="1"/>
</dbReference>
<dbReference type="InterPro" id="IPR026765">
    <property type="entry name" value="Tmem163"/>
</dbReference>
<dbReference type="Gene3D" id="1.20.1510.10">
    <property type="entry name" value="Cation efflux protein transmembrane domain"/>
    <property type="match status" value="1"/>
</dbReference>
<feature type="transmembrane region" description="Helical" evidence="11">
    <location>
        <begin position="67"/>
        <end position="90"/>
    </location>
</feature>
<dbReference type="GO" id="GO:0008324">
    <property type="term" value="F:monoatomic cation transmembrane transporter activity"/>
    <property type="evidence" value="ECO:0007669"/>
    <property type="project" value="InterPro"/>
</dbReference>
<dbReference type="PATRIC" id="fig|1423734.3.peg.1678"/>
<name>A0A0R1XLA6_9LACO</name>
<keyword evidence="6" id="KW-0862">Zinc</keyword>
<dbReference type="Pfam" id="PF01545">
    <property type="entry name" value="Cation_efflux"/>
    <property type="match status" value="1"/>
</dbReference>
<evidence type="ECO:0000256" key="9">
    <source>
        <dbReference type="ARBA" id="ARBA00023136"/>
    </source>
</evidence>
<protein>
    <submittedName>
        <fullName evidence="13">Integral membrane protein</fullName>
    </submittedName>
</protein>
<feature type="transmembrane region" description="Helical" evidence="11">
    <location>
        <begin position="140"/>
        <end position="160"/>
    </location>
</feature>
<evidence type="ECO:0000256" key="5">
    <source>
        <dbReference type="ARBA" id="ARBA00022753"/>
    </source>
</evidence>
<accession>A0A0R1XLA6</accession>
<proteinExistence type="inferred from homology"/>